<evidence type="ECO:0000256" key="7">
    <source>
        <dbReference type="SAM" id="Phobius"/>
    </source>
</evidence>
<dbReference type="InterPro" id="IPR000045">
    <property type="entry name" value="Prepilin_IV_endopep_pep"/>
</dbReference>
<dbReference type="Pfam" id="PF01478">
    <property type="entry name" value="Peptidase_A24"/>
    <property type="match status" value="1"/>
</dbReference>
<feature type="transmembrane region" description="Helical" evidence="7">
    <location>
        <begin position="6"/>
        <end position="24"/>
    </location>
</feature>
<protein>
    <submittedName>
        <fullName evidence="10">Prepilin peptidase</fullName>
    </submittedName>
</protein>
<reference evidence="10 11" key="1">
    <citation type="submission" date="2016-10" db="EMBL/GenBank/DDBJ databases">
        <title>Complete Genome Sequence of Peptococcaceae strain DCMF.</title>
        <authorList>
            <person name="Edwards R.J."/>
            <person name="Holland S.I."/>
            <person name="Deshpande N.P."/>
            <person name="Wong Y.K."/>
            <person name="Ertan H."/>
            <person name="Manefield M."/>
            <person name="Russell T.L."/>
            <person name="Lee M.J."/>
        </authorList>
    </citation>
    <scope>NUCLEOTIDE SEQUENCE [LARGE SCALE GENOMIC DNA]</scope>
    <source>
        <strain evidence="10 11">DCMF</strain>
    </source>
</reference>
<keyword evidence="3" id="KW-1003">Cell membrane</keyword>
<dbReference type="RefSeq" id="WP_148133165.1">
    <property type="nucleotide sequence ID" value="NZ_CP017634.1"/>
</dbReference>
<dbReference type="AlphaFoldDB" id="A0A3G1KNE9"/>
<evidence type="ECO:0000256" key="2">
    <source>
        <dbReference type="ARBA" id="ARBA00005801"/>
    </source>
</evidence>
<sequence>MEFFILFIFGLIIGSFLNVCISRIPRGESIVFPPSRCEACGTNLKPFDLVPVASFLLLRGKCRYCGCRLSWRYPGIEVLTGVLFILLYQNFGVAKNLIPALFLISLLIIVSFIDMDHYRIPDLLIIFGLGTGIVFQILIPSIRFSDSLLGLIVGGGILFTLALVSRGGMGGGDIKLGGLIGFFLGWRFILLSLFLAALLASIIGLALMLVKKKSRKDPIPFGPFLSLGAIISVLWGNDLILWYVNSFFQ</sequence>
<feature type="transmembrane region" description="Helical" evidence="7">
    <location>
        <begin position="176"/>
        <end position="209"/>
    </location>
</feature>
<feature type="transmembrane region" description="Helical" evidence="7">
    <location>
        <begin position="97"/>
        <end position="115"/>
    </location>
</feature>
<evidence type="ECO:0000259" key="9">
    <source>
        <dbReference type="Pfam" id="PF06750"/>
    </source>
</evidence>
<dbReference type="OrthoDB" id="9789291at2"/>
<dbReference type="PANTHER" id="PTHR30487">
    <property type="entry name" value="TYPE 4 PREPILIN-LIKE PROTEINS LEADER PEPTIDE-PROCESSING ENZYME"/>
    <property type="match status" value="1"/>
</dbReference>
<feature type="transmembrane region" description="Helical" evidence="7">
    <location>
        <begin position="148"/>
        <end position="164"/>
    </location>
</feature>
<feature type="transmembrane region" description="Helical" evidence="7">
    <location>
        <begin position="122"/>
        <end position="142"/>
    </location>
</feature>
<dbReference type="EMBL" id="CP017634">
    <property type="protein sequence ID" value="ATW23992.1"/>
    <property type="molecule type" value="Genomic_DNA"/>
</dbReference>
<dbReference type="GO" id="GO:0006465">
    <property type="term" value="P:signal peptide processing"/>
    <property type="evidence" value="ECO:0007669"/>
    <property type="project" value="TreeGrafter"/>
</dbReference>
<name>A0A3G1KNE9_FORW1</name>
<evidence type="ECO:0000256" key="3">
    <source>
        <dbReference type="ARBA" id="ARBA00022475"/>
    </source>
</evidence>
<feature type="domain" description="Prepilin peptidase A24 N-terminal" evidence="9">
    <location>
        <begin position="8"/>
        <end position="90"/>
    </location>
</feature>
<feature type="transmembrane region" description="Helical" evidence="7">
    <location>
        <begin position="221"/>
        <end position="244"/>
    </location>
</feature>
<accession>A0A3G1KNE9</accession>
<evidence type="ECO:0000256" key="4">
    <source>
        <dbReference type="ARBA" id="ARBA00022692"/>
    </source>
</evidence>
<evidence type="ECO:0000259" key="8">
    <source>
        <dbReference type="Pfam" id="PF01478"/>
    </source>
</evidence>
<keyword evidence="11" id="KW-1185">Reference proteome</keyword>
<evidence type="ECO:0000256" key="5">
    <source>
        <dbReference type="ARBA" id="ARBA00022989"/>
    </source>
</evidence>
<feature type="domain" description="Prepilin type IV endopeptidase peptidase" evidence="8">
    <location>
        <begin position="101"/>
        <end position="205"/>
    </location>
</feature>
<dbReference type="Proteomes" id="UP000323521">
    <property type="component" value="Chromosome"/>
</dbReference>
<evidence type="ECO:0000313" key="10">
    <source>
        <dbReference type="EMBL" id="ATW23992.1"/>
    </source>
</evidence>
<dbReference type="InterPro" id="IPR050882">
    <property type="entry name" value="Prepilin_peptidase/N-MTase"/>
</dbReference>
<evidence type="ECO:0000256" key="1">
    <source>
        <dbReference type="ARBA" id="ARBA00004651"/>
    </source>
</evidence>
<dbReference type="PANTHER" id="PTHR30487:SF0">
    <property type="entry name" value="PREPILIN LEADER PEPTIDASE_N-METHYLTRANSFERASE-RELATED"/>
    <property type="match status" value="1"/>
</dbReference>
<dbReference type="Pfam" id="PF06750">
    <property type="entry name" value="A24_N_bact"/>
    <property type="match status" value="1"/>
</dbReference>
<gene>
    <name evidence="10" type="ORF">DCMF_03580</name>
</gene>
<dbReference type="GO" id="GO:0004190">
    <property type="term" value="F:aspartic-type endopeptidase activity"/>
    <property type="evidence" value="ECO:0007669"/>
    <property type="project" value="InterPro"/>
</dbReference>
<dbReference type="GO" id="GO:0005886">
    <property type="term" value="C:plasma membrane"/>
    <property type="evidence" value="ECO:0007669"/>
    <property type="project" value="UniProtKB-SubCell"/>
</dbReference>
<keyword evidence="5 7" id="KW-1133">Transmembrane helix</keyword>
<proteinExistence type="inferred from homology"/>
<dbReference type="Gene3D" id="1.20.120.1220">
    <property type="match status" value="1"/>
</dbReference>
<comment type="similarity">
    <text evidence="2">Belongs to the peptidase A24 family.</text>
</comment>
<keyword evidence="4 7" id="KW-0812">Transmembrane</keyword>
<evidence type="ECO:0000313" key="11">
    <source>
        <dbReference type="Proteomes" id="UP000323521"/>
    </source>
</evidence>
<dbReference type="InterPro" id="IPR010627">
    <property type="entry name" value="Prepilin_pept_A24_N"/>
</dbReference>
<keyword evidence="6 7" id="KW-0472">Membrane</keyword>
<comment type="subcellular location">
    <subcellularLocation>
        <location evidence="1">Cell membrane</location>
        <topology evidence="1">Multi-pass membrane protein</topology>
    </subcellularLocation>
</comment>
<organism evidence="10 11">
    <name type="scientific">Formimonas warabiya</name>
    <dbReference type="NCBI Taxonomy" id="1761012"/>
    <lineage>
        <taxon>Bacteria</taxon>
        <taxon>Bacillati</taxon>
        <taxon>Bacillota</taxon>
        <taxon>Clostridia</taxon>
        <taxon>Eubacteriales</taxon>
        <taxon>Peptococcaceae</taxon>
        <taxon>Candidatus Formimonas</taxon>
    </lineage>
</organism>
<evidence type="ECO:0000256" key="6">
    <source>
        <dbReference type="ARBA" id="ARBA00023136"/>
    </source>
</evidence>
<dbReference type="KEGG" id="fwa:DCMF_03580"/>